<name>A0ABW5P3M8_9DEIO</name>
<sequence length="128" mass="14639">MRRVGAAGYSQELRERIVRAVKSGKTIQAVADHYEVNRNTVRSYLKKAEAGTLHERTAPPGRPRTVQAEHEQQLLRQLDTHPDASLEEHARMLLQATGLAITYRTVDRVFRRHHITHKKNAGRQRTGN</sequence>
<evidence type="ECO:0000313" key="3">
    <source>
        <dbReference type="Proteomes" id="UP001597475"/>
    </source>
</evidence>
<comment type="caution">
    <text evidence="2">The sequence shown here is derived from an EMBL/GenBank/DDBJ whole genome shotgun (WGS) entry which is preliminary data.</text>
</comment>
<feature type="compositionally biased region" description="Basic and acidic residues" evidence="1">
    <location>
        <begin position="48"/>
        <end position="57"/>
    </location>
</feature>
<feature type="region of interest" description="Disordered" evidence="1">
    <location>
        <begin position="48"/>
        <end position="70"/>
    </location>
</feature>
<dbReference type="SUPFAM" id="SSF46689">
    <property type="entry name" value="Homeodomain-like"/>
    <property type="match status" value="1"/>
</dbReference>
<reference evidence="3" key="1">
    <citation type="journal article" date="2019" name="Int. J. Syst. Evol. Microbiol.">
        <title>The Global Catalogue of Microorganisms (GCM) 10K type strain sequencing project: providing services to taxonomists for standard genome sequencing and annotation.</title>
        <authorList>
            <consortium name="The Broad Institute Genomics Platform"/>
            <consortium name="The Broad Institute Genome Sequencing Center for Infectious Disease"/>
            <person name="Wu L."/>
            <person name="Ma J."/>
        </authorList>
    </citation>
    <scope>NUCLEOTIDE SEQUENCE [LARGE SCALE GENOMIC DNA]</scope>
    <source>
        <strain evidence="3">KCTC 33842</strain>
    </source>
</reference>
<gene>
    <name evidence="2" type="ORF">ACFSR9_05220</name>
</gene>
<keyword evidence="3" id="KW-1185">Reference proteome</keyword>
<protein>
    <submittedName>
        <fullName evidence="2">Helix-turn-helix domain-containing protein</fullName>
    </submittedName>
</protein>
<dbReference type="Gene3D" id="1.10.10.10">
    <property type="entry name" value="Winged helix-like DNA-binding domain superfamily/Winged helix DNA-binding domain"/>
    <property type="match status" value="1"/>
</dbReference>
<evidence type="ECO:0000256" key="1">
    <source>
        <dbReference type="SAM" id="MobiDB-lite"/>
    </source>
</evidence>
<dbReference type="InterPro" id="IPR009057">
    <property type="entry name" value="Homeodomain-like_sf"/>
</dbReference>
<dbReference type="Proteomes" id="UP001597475">
    <property type="component" value="Unassembled WGS sequence"/>
</dbReference>
<dbReference type="Pfam" id="PF13565">
    <property type="entry name" value="HTH_32"/>
    <property type="match status" value="1"/>
</dbReference>
<organism evidence="2 3">
    <name type="scientific">Deinococcus taklimakanensis</name>
    <dbReference type="NCBI Taxonomy" id="536443"/>
    <lineage>
        <taxon>Bacteria</taxon>
        <taxon>Thermotogati</taxon>
        <taxon>Deinococcota</taxon>
        <taxon>Deinococci</taxon>
        <taxon>Deinococcales</taxon>
        <taxon>Deinococcaceae</taxon>
        <taxon>Deinococcus</taxon>
    </lineage>
</organism>
<dbReference type="EMBL" id="JBHUMK010000020">
    <property type="protein sequence ID" value="MFD2608842.1"/>
    <property type="molecule type" value="Genomic_DNA"/>
</dbReference>
<accession>A0ABW5P3M8</accession>
<dbReference type="RefSeq" id="WP_386843727.1">
    <property type="nucleotide sequence ID" value="NZ_JBHUMK010000020.1"/>
</dbReference>
<evidence type="ECO:0000313" key="2">
    <source>
        <dbReference type="EMBL" id="MFD2608842.1"/>
    </source>
</evidence>
<dbReference type="InterPro" id="IPR036388">
    <property type="entry name" value="WH-like_DNA-bd_sf"/>
</dbReference>
<proteinExistence type="predicted"/>